<protein>
    <submittedName>
        <fullName evidence="1">Uncharacterized protein</fullName>
    </submittedName>
</protein>
<keyword evidence="2" id="KW-1185">Reference proteome</keyword>
<name>A0A8T2RH40_CERRI</name>
<dbReference type="EMBL" id="CM035432">
    <property type="protein sequence ID" value="KAH7295718.1"/>
    <property type="molecule type" value="Genomic_DNA"/>
</dbReference>
<dbReference type="OrthoDB" id="902328at2759"/>
<comment type="caution">
    <text evidence="1">The sequence shown here is derived from an EMBL/GenBank/DDBJ whole genome shotgun (WGS) entry which is preliminary data.</text>
</comment>
<evidence type="ECO:0000313" key="1">
    <source>
        <dbReference type="EMBL" id="KAH7295719.1"/>
    </source>
</evidence>
<dbReference type="AlphaFoldDB" id="A0A8T2RH40"/>
<organism evidence="1 2">
    <name type="scientific">Ceratopteris richardii</name>
    <name type="common">Triangle waterfern</name>
    <dbReference type="NCBI Taxonomy" id="49495"/>
    <lineage>
        <taxon>Eukaryota</taxon>
        <taxon>Viridiplantae</taxon>
        <taxon>Streptophyta</taxon>
        <taxon>Embryophyta</taxon>
        <taxon>Tracheophyta</taxon>
        <taxon>Polypodiopsida</taxon>
        <taxon>Polypodiidae</taxon>
        <taxon>Polypodiales</taxon>
        <taxon>Pteridineae</taxon>
        <taxon>Pteridaceae</taxon>
        <taxon>Parkerioideae</taxon>
        <taxon>Ceratopteris</taxon>
    </lineage>
</organism>
<dbReference type="PANTHER" id="PTHR33384:SF1">
    <property type="entry name" value="EXPRESSED PROTEIN"/>
    <property type="match status" value="1"/>
</dbReference>
<reference evidence="1 2" key="1">
    <citation type="submission" date="2021-08" db="EMBL/GenBank/DDBJ databases">
        <title>WGS assembly of Ceratopteris richardii.</title>
        <authorList>
            <person name="Marchant D.B."/>
            <person name="Chen G."/>
            <person name="Jenkins J."/>
            <person name="Shu S."/>
            <person name="Leebens-Mack J."/>
            <person name="Grimwood J."/>
            <person name="Schmutz J."/>
            <person name="Soltis P."/>
            <person name="Soltis D."/>
            <person name="Chen Z.-H."/>
        </authorList>
    </citation>
    <scope>NUCLEOTIDE SEQUENCE [LARGE SCALE GENOMIC DNA]</scope>
    <source>
        <strain evidence="1">Whitten #5841</strain>
        <tissue evidence="1">Leaf</tissue>
    </source>
</reference>
<dbReference type="Proteomes" id="UP000825935">
    <property type="component" value="Chromosome 27"/>
</dbReference>
<sequence>MALFSSRDLCVDVSDFSGMTSICLGEQIEEKLLRPVPHRVAMASISTGEAGAKAFWQPRRSVLPSKLDCDVNLELTEIFRPKEIPVSSAGLTCSTPFFSGSPPCRASNPMVNDVEFSHGVRSKPPPLSATTSRASKRIGQDMVYSFKRPVQSATRSDLAVPRPHVRIEGFDCSARGFDHATCESRRQIPAIA</sequence>
<dbReference type="PANTHER" id="PTHR33384">
    <property type="entry name" value="EXPRESSED PROTEIN"/>
    <property type="match status" value="1"/>
</dbReference>
<proteinExistence type="predicted"/>
<accession>A0A8T2RH40</accession>
<evidence type="ECO:0000313" key="2">
    <source>
        <dbReference type="Proteomes" id="UP000825935"/>
    </source>
</evidence>
<gene>
    <name evidence="1" type="ORF">KP509_27G062100</name>
</gene>
<dbReference type="EMBL" id="CM035432">
    <property type="protein sequence ID" value="KAH7295719.1"/>
    <property type="molecule type" value="Genomic_DNA"/>
</dbReference>